<evidence type="ECO:0000256" key="2">
    <source>
        <dbReference type="ARBA" id="ARBA00023015"/>
    </source>
</evidence>
<evidence type="ECO:0000313" key="7">
    <source>
        <dbReference type="Proteomes" id="UP001138709"/>
    </source>
</evidence>
<comment type="similarity">
    <text evidence="1">Belongs to the LysR transcriptional regulatory family.</text>
</comment>
<keyword evidence="7" id="KW-1185">Reference proteome</keyword>
<dbReference type="Gene3D" id="3.40.190.290">
    <property type="match status" value="1"/>
</dbReference>
<protein>
    <submittedName>
        <fullName evidence="6">LysR family transcriptional regulator</fullName>
    </submittedName>
</protein>
<reference evidence="6" key="2">
    <citation type="journal article" date="2021" name="Syst. Appl. Microbiol.">
        <title>Roseomonas hellenica sp. nov., isolated from roots of wild-growing Alkanna tinctoria.</title>
        <authorList>
            <person name="Rat A."/>
            <person name="Naranjo H.D."/>
            <person name="Lebbe L."/>
            <person name="Cnockaert M."/>
            <person name="Krigas N."/>
            <person name="Grigoriadou K."/>
            <person name="Maloupa E."/>
            <person name="Willems A."/>
        </authorList>
    </citation>
    <scope>NUCLEOTIDE SEQUENCE</scope>
    <source>
        <strain evidence="6">LMG 31228</strain>
    </source>
</reference>
<dbReference type="RefSeq" id="WP_211847394.1">
    <property type="nucleotide sequence ID" value="NZ_JAAEDL010000014.1"/>
</dbReference>
<dbReference type="SUPFAM" id="SSF53850">
    <property type="entry name" value="Periplasmic binding protein-like II"/>
    <property type="match status" value="1"/>
</dbReference>
<dbReference type="PROSITE" id="PS50931">
    <property type="entry name" value="HTH_LYSR"/>
    <property type="match status" value="1"/>
</dbReference>
<accession>A0A9X9XDT9</accession>
<keyword evidence="2" id="KW-0805">Transcription regulation</keyword>
<dbReference type="EMBL" id="JAAEDL010000014">
    <property type="protein sequence ID" value="MBR0681875.1"/>
    <property type="molecule type" value="Genomic_DNA"/>
</dbReference>
<dbReference type="Gene3D" id="1.10.10.10">
    <property type="entry name" value="Winged helix-like DNA-binding domain superfamily/Winged helix DNA-binding domain"/>
    <property type="match status" value="1"/>
</dbReference>
<sequence length="316" mass="34086">MAEAPKALCWDDFRLVMAVAETGGLPAAALRLGLNHSTVFRRLRQVEAMLGVALFERHRSGFTPTPAGEDMVATAGRMDRDVGDVLRRLAGQAPSPAGELRVSTSDTLLSGLLLPVLARFRAAYPRVTLELVIGNAALNLSRRDADVVLRAAETVPDTLVGRRLARIAWGLYGRAEDVMAPGQDPVAQANWVGLDDSMSTLKPAQFLRQSVAPERIACRVNSVRAVAEAVEAGLGIGHLPCFEGDMRPALRRLAPPDPSFASTLWILTHPDLRHAPRVRALMDFAGSALAQLRGLIEGDSPHLLAAREQVGDTQHR</sequence>
<dbReference type="AlphaFoldDB" id="A0A9X9XDT9"/>
<dbReference type="PANTHER" id="PTHR30579">
    <property type="entry name" value="TRANSCRIPTIONAL REGULATOR"/>
    <property type="match status" value="1"/>
</dbReference>
<keyword evidence="3" id="KW-0238">DNA-binding</keyword>
<dbReference type="GO" id="GO:0003700">
    <property type="term" value="F:DNA-binding transcription factor activity"/>
    <property type="evidence" value="ECO:0007669"/>
    <property type="project" value="InterPro"/>
</dbReference>
<dbReference type="Pfam" id="PF03466">
    <property type="entry name" value="LysR_substrate"/>
    <property type="match status" value="1"/>
</dbReference>
<comment type="caution">
    <text evidence="6">The sequence shown here is derived from an EMBL/GenBank/DDBJ whole genome shotgun (WGS) entry which is preliminary data.</text>
</comment>
<dbReference type="Pfam" id="PF00126">
    <property type="entry name" value="HTH_1"/>
    <property type="match status" value="1"/>
</dbReference>
<proteinExistence type="inferred from homology"/>
<dbReference type="GO" id="GO:0003677">
    <property type="term" value="F:DNA binding"/>
    <property type="evidence" value="ECO:0007669"/>
    <property type="project" value="UniProtKB-KW"/>
</dbReference>
<dbReference type="InterPro" id="IPR036390">
    <property type="entry name" value="WH_DNA-bd_sf"/>
</dbReference>
<dbReference type="SUPFAM" id="SSF46785">
    <property type="entry name" value="Winged helix' DNA-binding domain"/>
    <property type="match status" value="1"/>
</dbReference>
<gene>
    <name evidence="6" type="ORF">GXW74_15380</name>
</gene>
<evidence type="ECO:0000313" key="6">
    <source>
        <dbReference type="EMBL" id="MBR0681875.1"/>
    </source>
</evidence>
<evidence type="ECO:0000256" key="3">
    <source>
        <dbReference type="ARBA" id="ARBA00023125"/>
    </source>
</evidence>
<name>A0A9X9XDT9_9PROT</name>
<dbReference type="InterPro" id="IPR050176">
    <property type="entry name" value="LTTR"/>
</dbReference>
<dbReference type="Proteomes" id="UP001138709">
    <property type="component" value="Unassembled WGS sequence"/>
</dbReference>
<evidence type="ECO:0000256" key="1">
    <source>
        <dbReference type="ARBA" id="ARBA00009437"/>
    </source>
</evidence>
<evidence type="ECO:0000256" key="4">
    <source>
        <dbReference type="ARBA" id="ARBA00023163"/>
    </source>
</evidence>
<dbReference type="InterPro" id="IPR005119">
    <property type="entry name" value="LysR_subst-bd"/>
</dbReference>
<dbReference type="PANTHER" id="PTHR30579:SF3">
    <property type="entry name" value="TRANSCRIPTIONAL REGULATORY PROTEIN"/>
    <property type="match status" value="1"/>
</dbReference>
<dbReference type="InterPro" id="IPR000847">
    <property type="entry name" value="LysR_HTH_N"/>
</dbReference>
<keyword evidence="4" id="KW-0804">Transcription</keyword>
<dbReference type="InterPro" id="IPR036388">
    <property type="entry name" value="WH-like_DNA-bd_sf"/>
</dbReference>
<evidence type="ECO:0000259" key="5">
    <source>
        <dbReference type="PROSITE" id="PS50931"/>
    </source>
</evidence>
<feature type="domain" description="HTH lysR-type" evidence="5">
    <location>
        <begin position="10"/>
        <end position="65"/>
    </location>
</feature>
<organism evidence="6 7">
    <name type="scientific">Neoroseomonas eburnea</name>
    <dbReference type="NCBI Taxonomy" id="1346889"/>
    <lineage>
        <taxon>Bacteria</taxon>
        <taxon>Pseudomonadati</taxon>
        <taxon>Pseudomonadota</taxon>
        <taxon>Alphaproteobacteria</taxon>
        <taxon>Acetobacterales</taxon>
        <taxon>Acetobacteraceae</taxon>
        <taxon>Neoroseomonas</taxon>
    </lineage>
</organism>
<reference evidence="6" key="1">
    <citation type="submission" date="2020-01" db="EMBL/GenBank/DDBJ databases">
        <authorList>
            <person name="Rat A."/>
        </authorList>
    </citation>
    <scope>NUCLEOTIDE SEQUENCE</scope>
    <source>
        <strain evidence="6">LMG 31228</strain>
    </source>
</reference>